<evidence type="ECO:0000256" key="4">
    <source>
        <dbReference type="ARBA" id="ARBA00023136"/>
    </source>
</evidence>
<dbReference type="EMBL" id="CP091512">
    <property type="protein sequence ID" value="UOO91590.1"/>
    <property type="molecule type" value="Genomic_DNA"/>
</dbReference>
<keyword evidence="3 6" id="KW-1133">Transmembrane helix</keyword>
<gene>
    <name evidence="7" type="ORF">LVJ81_08010</name>
</gene>
<organism evidence="7 8">
    <name type="scientific">Vitreoscilla stercoraria</name>
    <dbReference type="NCBI Taxonomy" id="61"/>
    <lineage>
        <taxon>Bacteria</taxon>
        <taxon>Pseudomonadati</taxon>
        <taxon>Pseudomonadota</taxon>
        <taxon>Betaproteobacteria</taxon>
        <taxon>Neisseriales</taxon>
        <taxon>Neisseriaceae</taxon>
        <taxon>Vitreoscilla</taxon>
    </lineage>
</organism>
<keyword evidence="4 6" id="KW-0472">Membrane</keyword>
<evidence type="ECO:0000256" key="6">
    <source>
        <dbReference type="SAM" id="Phobius"/>
    </source>
</evidence>
<dbReference type="InterPro" id="IPR007343">
    <property type="entry name" value="Uncharacterised_pept_Zn_put"/>
</dbReference>
<protein>
    <submittedName>
        <fullName evidence="7">Zinc metallopeptidase</fullName>
    </submittedName>
</protein>
<evidence type="ECO:0000313" key="7">
    <source>
        <dbReference type="EMBL" id="UOO91590.1"/>
    </source>
</evidence>
<evidence type="ECO:0000313" key="8">
    <source>
        <dbReference type="Proteomes" id="UP000832034"/>
    </source>
</evidence>
<dbReference type="Pfam" id="PF04228">
    <property type="entry name" value="Zn_peptidase"/>
    <property type="match status" value="1"/>
</dbReference>
<evidence type="ECO:0000256" key="5">
    <source>
        <dbReference type="SAM" id="MobiDB-lite"/>
    </source>
</evidence>
<feature type="transmembrane region" description="Helical" evidence="6">
    <location>
        <begin position="25"/>
        <end position="45"/>
    </location>
</feature>
<dbReference type="PANTHER" id="PTHR30168:SF0">
    <property type="entry name" value="INNER MEMBRANE PROTEIN"/>
    <property type="match status" value="1"/>
</dbReference>
<keyword evidence="2 6" id="KW-0812">Transmembrane</keyword>
<reference evidence="7" key="2">
    <citation type="journal article" date="2022" name="Res Sq">
        <title>Evolution of multicellular longitudinally dividing oral cavity symbionts (Neisseriaceae).</title>
        <authorList>
            <person name="Nyongesa S."/>
            <person name="Weber P."/>
            <person name="Bernet E."/>
            <person name="Pullido F."/>
            <person name="Nieckarz M."/>
            <person name="Delaby M."/>
            <person name="Nieves C."/>
            <person name="Viehboeck T."/>
            <person name="Krause N."/>
            <person name="Rivera-Millot A."/>
            <person name="Nakamura A."/>
            <person name="Vischer N."/>
            <person name="VanNieuwenhze M."/>
            <person name="Brun Y."/>
            <person name="Cava F."/>
            <person name="Bulgheresi S."/>
            <person name="Veyrier F."/>
        </authorList>
    </citation>
    <scope>NUCLEOTIDE SEQUENCE</scope>
    <source>
        <strain evidence="7">SAG 1488-6</strain>
    </source>
</reference>
<evidence type="ECO:0000256" key="1">
    <source>
        <dbReference type="ARBA" id="ARBA00004167"/>
    </source>
</evidence>
<evidence type="ECO:0000256" key="2">
    <source>
        <dbReference type="ARBA" id="ARBA00022692"/>
    </source>
</evidence>
<keyword evidence="8" id="KW-1185">Reference proteome</keyword>
<feature type="compositionally biased region" description="Polar residues" evidence="5">
    <location>
        <begin position="1"/>
        <end position="11"/>
    </location>
</feature>
<proteinExistence type="predicted"/>
<reference evidence="7" key="1">
    <citation type="submission" date="2021-12" db="EMBL/GenBank/DDBJ databases">
        <authorList>
            <person name="Veyrier F.J."/>
        </authorList>
    </citation>
    <scope>NUCLEOTIDE SEQUENCE</scope>
    <source>
        <strain evidence="7">SAG 1488-6</strain>
    </source>
</reference>
<sequence length="283" mass="31123">MRWKGQRQSNNIEDRRGNSSGGGGGGRGGLSITGIVIILIGYFLFDVDLSDEVGVLDKQETTTISQNAPVQESQQEADLRGLTGMVLASTEDSWGAYFKHHDAYYREPKLVLYRNATSTACGKGTSATGPFYCPADEKIYIDLSFYDDMKDLGAQGDFAFAYVVAHEVGHHVQHLLGINEKVARQQERLSEKKANQLSVKQELQADCFAGVWGHYVDQKGLLEMGDVQEAMDTAAAIGDDRLQQQGQGHVVPDSFTHGTSAQRMQWFNRGFKSGDPDQCNTFG</sequence>
<evidence type="ECO:0000256" key="3">
    <source>
        <dbReference type="ARBA" id="ARBA00022989"/>
    </source>
</evidence>
<dbReference type="Proteomes" id="UP000832034">
    <property type="component" value="Chromosome"/>
</dbReference>
<dbReference type="PANTHER" id="PTHR30168">
    <property type="entry name" value="PUTATIVE MEMBRANE PROTEIN YPFJ"/>
    <property type="match status" value="1"/>
</dbReference>
<accession>A0ABY4E9J3</accession>
<comment type="subcellular location">
    <subcellularLocation>
        <location evidence="1">Membrane</location>
        <topology evidence="1">Single-pass membrane protein</topology>
    </subcellularLocation>
</comment>
<feature type="region of interest" description="Disordered" evidence="5">
    <location>
        <begin position="1"/>
        <end position="26"/>
    </location>
</feature>
<dbReference type="RefSeq" id="WP_019958444.1">
    <property type="nucleotide sequence ID" value="NZ_CP091512.1"/>
</dbReference>
<name>A0ABY4E9J3_VITST</name>